<protein>
    <recommendedName>
        <fullName evidence="5">tryptophan synthase</fullName>
        <ecNumber evidence="5">4.2.1.20</ecNumber>
    </recommendedName>
</protein>
<dbReference type="GO" id="GO:0004834">
    <property type="term" value="F:tryptophan synthase activity"/>
    <property type="evidence" value="ECO:0007669"/>
    <property type="project" value="UniProtKB-EC"/>
</dbReference>
<dbReference type="RefSeq" id="WP_167473657.1">
    <property type="nucleotide sequence ID" value="NZ_CP046172.1"/>
</dbReference>
<evidence type="ECO:0000256" key="7">
    <source>
        <dbReference type="ARBA" id="ARBA00022822"/>
    </source>
</evidence>
<feature type="domain" description="Tryptophan synthase beta chain-like PALP" evidence="12">
    <location>
        <begin position="74"/>
        <end position="401"/>
    </location>
</feature>
<dbReference type="EC" id="4.2.1.20" evidence="5"/>
<evidence type="ECO:0000256" key="1">
    <source>
        <dbReference type="ARBA" id="ARBA00001933"/>
    </source>
</evidence>
<proteinExistence type="inferred from homology"/>
<evidence type="ECO:0000256" key="2">
    <source>
        <dbReference type="ARBA" id="ARBA00004733"/>
    </source>
</evidence>
<evidence type="ECO:0000256" key="8">
    <source>
        <dbReference type="ARBA" id="ARBA00022898"/>
    </source>
</evidence>
<dbReference type="NCBIfam" id="NF009057">
    <property type="entry name" value="PRK12391.1"/>
    <property type="match status" value="1"/>
</dbReference>
<gene>
    <name evidence="13" type="ORF">F5544_14165</name>
</gene>
<dbReference type="GO" id="GO:0005737">
    <property type="term" value="C:cytoplasm"/>
    <property type="evidence" value="ECO:0007669"/>
    <property type="project" value="TreeGrafter"/>
</dbReference>
<keyword evidence="14" id="KW-1185">Reference proteome</keyword>
<dbReference type="Proteomes" id="UP000503540">
    <property type="component" value="Chromosome"/>
</dbReference>
<evidence type="ECO:0000313" key="13">
    <source>
        <dbReference type="EMBL" id="QIS10720.1"/>
    </source>
</evidence>
<evidence type="ECO:0000256" key="4">
    <source>
        <dbReference type="ARBA" id="ARBA00011270"/>
    </source>
</evidence>
<dbReference type="EMBL" id="CP046172">
    <property type="protein sequence ID" value="QIS10720.1"/>
    <property type="molecule type" value="Genomic_DNA"/>
</dbReference>
<dbReference type="PIRSF" id="PIRSF001413">
    <property type="entry name" value="Trp_syn_beta"/>
    <property type="match status" value="1"/>
</dbReference>
<organism evidence="13 14">
    <name type="scientific">Nocardia arthritidis</name>
    <dbReference type="NCBI Taxonomy" id="228602"/>
    <lineage>
        <taxon>Bacteria</taxon>
        <taxon>Bacillati</taxon>
        <taxon>Actinomycetota</taxon>
        <taxon>Actinomycetes</taxon>
        <taxon>Mycobacteriales</taxon>
        <taxon>Nocardiaceae</taxon>
        <taxon>Nocardia</taxon>
    </lineage>
</organism>
<evidence type="ECO:0000313" key="14">
    <source>
        <dbReference type="Proteomes" id="UP000503540"/>
    </source>
</evidence>
<comment type="similarity">
    <text evidence="3">Belongs to the TrpB family.</text>
</comment>
<dbReference type="PANTHER" id="PTHR48077:SF6">
    <property type="entry name" value="TRYPTOPHAN SYNTHASE"/>
    <property type="match status" value="1"/>
</dbReference>
<dbReference type="KEGG" id="nah:F5544_14165"/>
<comment type="pathway">
    <text evidence="2">Amino-acid biosynthesis; L-tryptophan biosynthesis; L-tryptophan from chorismate: step 5/5.</text>
</comment>
<comment type="catalytic activity">
    <reaction evidence="11">
        <text>(1S,2R)-1-C-(indol-3-yl)glycerol 3-phosphate + L-serine = D-glyceraldehyde 3-phosphate + L-tryptophan + H2O</text>
        <dbReference type="Rhea" id="RHEA:10532"/>
        <dbReference type="ChEBI" id="CHEBI:15377"/>
        <dbReference type="ChEBI" id="CHEBI:33384"/>
        <dbReference type="ChEBI" id="CHEBI:57912"/>
        <dbReference type="ChEBI" id="CHEBI:58866"/>
        <dbReference type="ChEBI" id="CHEBI:59776"/>
        <dbReference type="EC" id="4.2.1.20"/>
    </reaction>
</comment>
<dbReference type="InterPro" id="IPR023026">
    <property type="entry name" value="Trp_synth_beta/beta-like"/>
</dbReference>
<dbReference type="Gene3D" id="3.40.50.1100">
    <property type="match status" value="2"/>
</dbReference>
<dbReference type="PANTHER" id="PTHR48077">
    <property type="entry name" value="TRYPTOPHAN SYNTHASE-RELATED"/>
    <property type="match status" value="1"/>
</dbReference>
<keyword evidence="8" id="KW-0663">Pyridoxal phosphate</keyword>
<keyword evidence="10" id="KW-0456">Lyase</keyword>
<evidence type="ECO:0000256" key="11">
    <source>
        <dbReference type="ARBA" id="ARBA00049047"/>
    </source>
</evidence>
<keyword evidence="9" id="KW-0057">Aromatic amino acid biosynthesis</keyword>
<name>A0A6G9YC57_9NOCA</name>
<reference evidence="13 14" key="1">
    <citation type="journal article" date="2019" name="ACS Chem. Biol.">
        <title>Identification and Mobilization of a Cryptic Antibiotic Biosynthesis Gene Locus from a Human-Pathogenic Nocardia Isolate.</title>
        <authorList>
            <person name="Herisse M."/>
            <person name="Ishida K."/>
            <person name="Porter J.L."/>
            <person name="Howden B."/>
            <person name="Hertweck C."/>
            <person name="Stinear T.P."/>
            <person name="Pidot S.J."/>
        </authorList>
    </citation>
    <scope>NUCLEOTIDE SEQUENCE [LARGE SCALE GENOMIC DNA]</scope>
    <source>
        <strain evidence="13 14">AUSMDU00012717</strain>
    </source>
</reference>
<sequence length="446" mass="48114">MTRPSANTGDVPKNWYNILADIPFELPPDIPPPARSGQPDAVKLQLPLALVRQSMTRERLIPIPEPVFEKYLSWRPTPLRRARALEQHIGTRARIYYKYEGGNASGSHKLCSAVAQAHYYAAAGAQRLVTGTGAGQWGTALAVACQQFGLACKVYMVAKSFREKPYRQTIMRLYDAEVVPSPPPDAAPSARRGEVHAENIAYAVTEAFEDALAHPGTQLSVGSGEAYSILHSTVVGQEARDQLGPANQPDIVIGSLGAGSNFGGIAMPFIGAKLRGEAEVRCIAVEAQRCPKLTRGRYCYDYTDGSGVSPLQKMYTLGSRFTTAGGHVGGLRYHACSKIISALYHHRIVEALAYPQLDVFASGVLFSRLEGILPAPESAHAIHAAIEMAKQADAEGAAPVILFCLSGHGLFDLASYEAYLNGTMQDTPVSDEEIRRSLAQLPQLNG</sequence>
<evidence type="ECO:0000259" key="12">
    <source>
        <dbReference type="Pfam" id="PF00291"/>
    </source>
</evidence>
<dbReference type="GO" id="GO:0052684">
    <property type="term" value="F:L-serine hydro-lyase (adding indole, L-tryptophan-forming) activity"/>
    <property type="evidence" value="ECO:0007669"/>
    <property type="project" value="TreeGrafter"/>
</dbReference>
<keyword evidence="7" id="KW-0822">Tryptophan biosynthesis</keyword>
<dbReference type="InterPro" id="IPR036052">
    <property type="entry name" value="TrpB-like_PALP_sf"/>
</dbReference>
<dbReference type="InterPro" id="IPR001926">
    <property type="entry name" value="TrpB-like_PALP"/>
</dbReference>
<dbReference type="AlphaFoldDB" id="A0A6G9YC57"/>
<dbReference type="SUPFAM" id="SSF53686">
    <property type="entry name" value="Tryptophan synthase beta subunit-like PLP-dependent enzymes"/>
    <property type="match status" value="1"/>
</dbReference>
<dbReference type="Pfam" id="PF00291">
    <property type="entry name" value="PALP"/>
    <property type="match status" value="1"/>
</dbReference>
<comment type="subunit">
    <text evidence="4">Tetramer of two alpha and two beta chains.</text>
</comment>
<evidence type="ECO:0000256" key="10">
    <source>
        <dbReference type="ARBA" id="ARBA00023239"/>
    </source>
</evidence>
<evidence type="ECO:0000256" key="5">
    <source>
        <dbReference type="ARBA" id="ARBA00012043"/>
    </source>
</evidence>
<evidence type="ECO:0000256" key="9">
    <source>
        <dbReference type="ARBA" id="ARBA00023141"/>
    </source>
</evidence>
<comment type="cofactor">
    <cofactor evidence="1">
        <name>pyridoxal 5'-phosphate</name>
        <dbReference type="ChEBI" id="CHEBI:597326"/>
    </cofactor>
</comment>
<keyword evidence="6" id="KW-0028">Amino-acid biosynthesis</keyword>
<evidence type="ECO:0000256" key="6">
    <source>
        <dbReference type="ARBA" id="ARBA00022605"/>
    </source>
</evidence>
<evidence type="ECO:0000256" key="3">
    <source>
        <dbReference type="ARBA" id="ARBA00009982"/>
    </source>
</evidence>
<accession>A0A6G9YC57</accession>